<dbReference type="Proteomes" id="UP001163850">
    <property type="component" value="Unassembled WGS sequence"/>
</dbReference>
<gene>
    <name evidence="1" type="ORF">F5890DRAFT_1559099</name>
</gene>
<accession>A0AA38PP52</accession>
<dbReference type="EMBL" id="MU802456">
    <property type="protein sequence ID" value="KAJ3979159.1"/>
    <property type="molecule type" value="Genomic_DNA"/>
</dbReference>
<reference evidence="1" key="1">
    <citation type="submission" date="2022-08" db="EMBL/GenBank/DDBJ databases">
        <authorList>
            <consortium name="DOE Joint Genome Institute"/>
            <person name="Min B."/>
            <person name="Riley R."/>
            <person name="Sierra-Patev S."/>
            <person name="Naranjo-Ortiz M."/>
            <person name="Looney B."/>
            <person name="Konkel Z."/>
            <person name="Slot J.C."/>
            <person name="Sakamoto Y."/>
            <person name="Steenwyk J.L."/>
            <person name="Rokas A."/>
            <person name="Carro J."/>
            <person name="Camarero S."/>
            <person name="Ferreira P."/>
            <person name="Molpeceres G."/>
            <person name="Ruiz-Duenas F.J."/>
            <person name="Serrano A."/>
            <person name="Henrissat B."/>
            <person name="Drula E."/>
            <person name="Hughes K.W."/>
            <person name="Mata J.L."/>
            <person name="Ishikawa N.K."/>
            <person name="Vargas-Isla R."/>
            <person name="Ushijima S."/>
            <person name="Smith C.A."/>
            <person name="Ahrendt S."/>
            <person name="Andreopoulos W."/>
            <person name="He G."/>
            <person name="Labutti K."/>
            <person name="Lipzen A."/>
            <person name="Ng V."/>
            <person name="Sandor L."/>
            <person name="Barry K."/>
            <person name="Martinez A.T."/>
            <person name="Xiao Y."/>
            <person name="Gibbons J.G."/>
            <person name="Terashima K."/>
            <person name="Hibbett D.S."/>
            <person name="Grigoriev I.V."/>
        </authorList>
    </citation>
    <scope>NUCLEOTIDE SEQUENCE</scope>
    <source>
        <strain evidence="1">TFB7829</strain>
    </source>
</reference>
<proteinExistence type="predicted"/>
<sequence length="254" mass="29416">MCSNDSRSHIFGFRYPRPETTNVSRTETINVPPTLRTPVPLRRSNIPDIHGFHDWAEYQLQPIHSTPFLHPSTLYLGLTDAFVDITAIVTRFPRDLCLRWVFQDPYSGNAKVLYGQDTELRWTEIVAGARSGPMTREWFLDMVSQFSVSKEGKLQRDGLDVVQIWEDFEWMAMAMLPTVKDVDLTLYTPERLMKDVRETFHVWHIDSMNRASALISQFNSSSPLSTTIPQFFQRIAPPPYSYSDDSLMDFEDEI</sequence>
<dbReference type="AlphaFoldDB" id="A0AA38PP52"/>
<protein>
    <submittedName>
        <fullName evidence="1">Uncharacterized protein</fullName>
    </submittedName>
</protein>
<evidence type="ECO:0000313" key="2">
    <source>
        <dbReference type="Proteomes" id="UP001163850"/>
    </source>
</evidence>
<evidence type="ECO:0000313" key="1">
    <source>
        <dbReference type="EMBL" id="KAJ3979159.1"/>
    </source>
</evidence>
<name>A0AA38PP52_9AGAR</name>
<organism evidence="1 2">
    <name type="scientific">Lentinula detonsa</name>
    <dbReference type="NCBI Taxonomy" id="2804962"/>
    <lineage>
        <taxon>Eukaryota</taxon>
        <taxon>Fungi</taxon>
        <taxon>Dikarya</taxon>
        <taxon>Basidiomycota</taxon>
        <taxon>Agaricomycotina</taxon>
        <taxon>Agaricomycetes</taxon>
        <taxon>Agaricomycetidae</taxon>
        <taxon>Agaricales</taxon>
        <taxon>Marasmiineae</taxon>
        <taxon>Omphalotaceae</taxon>
        <taxon>Lentinula</taxon>
    </lineage>
</organism>
<comment type="caution">
    <text evidence="1">The sequence shown here is derived from an EMBL/GenBank/DDBJ whole genome shotgun (WGS) entry which is preliminary data.</text>
</comment>